<keyword evidence="3" id="KW-1185">Reference proteome</keyword>
<evidence type="ECO:0000313" key="2">
    <source>
        <dbReference type="EMBL" id="GJS52696.1"/>
    </source>
</evidence>
<dbReference type="PANTHER" id="PTHR33223:SF11">
    <property type="entry name" value="ELEMENT PROTEIN, PUTATIVE-RELATED"/>
    <property type="match status" value="1"/>
</dbReference>
<comment type="caution">
    <text evidence="2">The sequence shown here is derived from an EMBL/GenBank/DDBJ whole genome shotgun (WGS) entry which is preliminary data.</text>
</comment>
<reference evidence="2" key="2">
    <citation type="submission" date="2022-01" db="EMBL/GenBank/DDBJ databases">
        <authorList>
            <person name="Yamashiro T."/>
            <person name="Shiraishi A."/>
            <person name="Satake H."/>
            <person name="Nakayama K."/>
        </authorList>
    </citation>
    <scope>NUCLEOTIDE SEQUENCE</scope>
</reference>
<sequence>MINGKTTYELKEKFLDDLRNNAFNGTNGENAVEHIENFLKIVDPLDLPNVSYERLRLAVFPISLTGDASEWLMNEPQSSITTWVDLTELFFGKYYPPSRTGKIVRTKAKWDSTNVVFENWLDLKYGNLKEEALKQKAMNERSWGDATQKVINFCAWLKRCFGNFHELDYELLVKLEEYWWKMNDHEYVSRTFNNHTGRNEEEPIREERKPNDDHVIGNFDNDLVWDNAPYHANEEEDQYEEDRCELLGNPRQEPSVCKIGRFEVIKYSFGPTEKYISIKECEHDDWTRTEEDSCNAYQ</sequence>
<proteinExistence type="predicted"/>
<dbReference type="EMBL" id="BQNB010008673">
    <property type="protein sequence ID" value="GJS52696.1"/>
    <property type="molecule type" value="Genomic_DNA"/>
</dbReference>
<organism evidence="2 3">
    <name type="scientific">Tanacetum coccineum</name>
    <dbReference type="NCBI Taxonomy" id="301880"/>
    <lineage>
        <taxon>Eukaryota</taxon>
        <taxon>Viridiplantae</taxon>
        <taxon>Streptophyta</taxon>
        <taxon>Embryophyta</taxon>
        <taxon>Tracheophyta</taxon>
        <taxon>Spermatophyta</taxon>
        <taxon>Magnoliopsida</taxon>
        <taxon>eudicotyledons</taxon>
        <taxon>Gunneridae</taxon>
        <taxon>Pentapetalae</taxon>
        <taxon>asterids</taxon>
        <taxon>campanulids</taxon>
        <taxon>Asterales</taxon>
        <taxon>Asteraceae</taxon>
        <taxon>Asteroideae</taxon>
        <taxon>Anthemideae</taxon>
        <taxon>Anthemidinae</taxon>
        <taxon>Tanacetum</taxon>
    </lineage>
</organism>
<dbReference type="InterPro" id="IPR005162">
    <property type="entry name" value="Retrotrans_gag_dom"/>
</dbReference>
<evidence type="ECO:0000313" key="3">
    <source>
        <dbReference type="Proteomes" id="UP001151760"/>
    </source>
</evidence>
<dbReference type="Proteomes" id="UP001151760">
    <property type="component" value="Unassembled WGS sequence"/>
</dbReference>
<name>A0ABQ4WJA9_9ASTR</name>
<accession>A0ABQ4WJA9</accession>
<protein>
    <recommendedName>
        <fullName evidence="1">Retrotransposon gag domain-containing protein</fullName>
    </recommendedName>
</protein>
<reference evidence="2" key="1">
    <citation type="journal article" date="2022" name="Int. J. Mol. Sci.">
        <title>Draft Genome of Tanacetum Coccineum: Genomic Comparison of Closely Related Tanacetum-Family Plants.</title>
        <authorList>
            <person name="Yamashiro T."/>
            <person name="Shiraishi A."/>
            <person name="Nakayama K."/>
            <person name="Satake H."/>
        </authorList>
    </citation>
    <scope>NUCLEOTIDE SEQUENCE</scope>
</reference>
<gene>
    <name evidence="2" type="ORF">Tco_0626058</name>
</gene>
<evidence type="ECO:0000259" key="1">
    <source>
        <dbReference type="Pfam" id="PF03732"/>
    </source>
</evidence>
<feature type="domain" description="Retrotransposon gag" evidence="1">
    <location>
        <begin position="59"/>
        <end position="101"/>
    </location>
</feature>
<dbReference type="Pfam" id="PF03732">
    <property type="entry name" value="Retrotrans_gag"/>
    <property type="match status" value="1"/>
</dbReference>
<dbReference type="PANTHER" id="PTHR33223">
    <property type="entry name" value="CCHC-TYPE DOMAIN-CONTAINING PROTEIN"/>
    <property type="match status" value="1"/>
</dbReference>